<dbReference type="GO" id="GO:0004518">
    <property type="term" value="F:nuclease activity"/>
    <property type="evidence" value="ECO:0007669"/>
    <property type="project" value="UniProtKB-KW"/>
</dbReference>
<sequence>MGLKYLLDTNILSEPTKPHPSLHVLDKLQQYNGQYCTAVTVWHELHYGVARMADSRHKEVLFSYLESLEQGGLMILPYEKMAGQWLAQARGRLSRQGVVIPMMDGEIAAIAHTNQLTLVTRNVNDFANYDELVVQNWFVT</sequence>
<evidence type="ECO:0000313" key="8">
    <source>
        <dbReference type="EMBL" id="CBI09669.1"/>
    </source>
</evidence>
<evidence type="ECO:0000259" key="7">
    <source>
        <dbReference type="Pfam" id="PF01850"/>
    </source>
</evidence>
<comment type="cofactor">
    <cofactor evidence="1">
        <name>Mg(2+)</name>
        <dbReference type="ChEBI" id="CHEBI:18420"/>
    </cofactor>
</comment>
<keyword evidence="4" id="KW-0378">Hydrolase</keyword>
<evidence type="ECO:0000256" key="6">
    <source>
        <dbReference type="ARBA" id="ARBA00038093"/>
    </source>
</evidence>
<evidence type="ECO:0000256" key="3">
    <source>
        <dbReference type="ARBA" id="ARBA00022723"/>
    </source>
</evidence>
<dbReference type="SUPFAM" id="SSF88723">
    <property type="entry name" value="PIN domain-like"/>
    <property type="match status" value="1"/>
</dbReference>
<feature type="domain" description="PIN" evidence="7">
    <location>
        <begin position="5"/>
        <end position="131"/>
    </location>
</feature>
<dbReference type="PANTHER" id="PTHR33653:SF1">
    <property type="entry name" value="RIBONUCLEASE VAPC2"/>
    <property type="match status" value="1"/>
</dbReference>
<name>E6QQZ8_9ZZZZ</name>
<accession>E6QQZ8</accession>
<keyword evidence="3" id="KW-0479">Metal-binding</keyword>
<dbReference type="Pfam" id="PF01850">
    <property type="entry name" value="PIN"/>
    <property type="match status" value="1"/>
</dbReference>
<comment type="caution">
    <text evidence="8">The sequence shown here is derived from an EMBL/GenBank/DDBJ whole genome shotgun (WGS) entry which is preliminary data.</text>
</comment>
<evidence type="ECO:0000256" key="1">
    <source>
        <dbReference type="ARBA" id="ARBA00001946"/>
    </source>
</evidence>
<dbReference type="GO" id="GO:0016787">
    <property type="term" value="F:hydrolase activity"/>
    <property type="evidence" value="ECO:0007669"/>
    <property type="project" value="UniProtKB-KW"/>
</dbReference>
<reference evidence="8" key="1">
    <citation type="submission" date="2009-10" db="EMBL/GenBank/DDBJ databases">
        <title>Diversity of trophic interactions inside an arsenic-rich microbial ecosystem.</title>
        <authorList>
            <person name="Bertin P.N."/>
            <person name="Heinrich-Salmeron A."/>
            <person name="Pelletier E."/>
            <person name="Goulhen-Chollet F."/>
            <person name="Arsene-Ploetze F."/>
            <person name="Gallien S."/>
            <person name="Calteau A."/>
            <person name="Vallenet D."/>
            <person name="Casiot C."/>
            <person name="Chane-Woon-Ming B."/>
            <person name="Giloteaux L."/>
            <person name="Barakat M."/>
            <person name="Bonnefoy V."/>
            <person name="Bruneel O."/>
            <person name="Chandler M."/>
            <person name="Cleiss J."/>
            <person name="Duran R."/>
            <person name="Elbaz-Poulichet F."/>
            <person name="Fonknechten N."/>
            <person name="Lauga B."/>
            <person name="Mornico D."/>
            <person name="Ortet P."/>
            <person name="Schaeffer C."/>
            <person name="Siguier P."/>
            <person name="Alexander Thil Smith A."/>
            <person name="Van Dorsselaer A."/>
            <person name="Weissenbach J."/>
            <person name="Medigue C."/>
            <person name="Le Paslier D."/>
        </authorList>
    </citation>
    <scope>NUCLEOTIDE SEQUENCE</scope>
</reference>
<protein>
    <submittedName>
        <fullName evidence="8">PilT protein-like</fullName>
    </submittedName>
</protein>
<evidence type="ECO:0000256" key="2">
    <source>
        <dbReference type="ARBA" id="ARBA00022722"/>
    </source>
</evidence>
<dbReference type="InterPro" id="IPR029060">
    <property type="entry name" value="PIN-like_dom_sf"/>
</dbReference>
<keyword evidence="5" id="KW-0460">Magnesium</keyword>
<dbReference type="CDD" id="cd18747">
    <property type="entry name" value="PIN_VapC4-5_FitB-like"/>
    <property type="match status" value="1"/>
</dbReference>
<comment type="similarity">
    <text evidence="6">Belongs to the PINc/VapC protein family.</text>
</comment>
<dbReference type="GO" id="GO:0046872">
    <property type="term" value="F:metal ion binding"/>
    <property type="evidence" value="ECO:0007669"/>
    <property type="project" value="UniProtKB-KW"/>
</dbReference>
<organism evidence="8">
    <name type="scientific">mine drainage metagenome</name>
    <dbReference type="NCBI Taxonomy" id="410659"/>
    <lineage>
        <taxon>unclassified sequences</taxon>
        <taxon>metagenomes</taxon>
        <taxon>ecological metagenomes</taxon>
    </lineage>
</organism>
<dbReference type="PANTHER" id="PTHR33653">
    <property type="entry name" value="RIBONUCLEASE VAPC2"/>
    <property type="match status" value="1"/>
</dbReference>
<dbReference type="EMBL" id="CABR01000045">
    <property type="protein sequence ID" value="CBI09669.1"/>
    <property type="molecule type" value="Genomic_DNA"/>
</dbReference>
<keyword evidence="2" id="KW-0540">Nuclease</keyword>
<gene>
    <name evidence="8" type="ORF">CARN7_0409</name>
</gene>
<evidence type="ECO:0000256" key="5">
    <source>
        <dbReference type="ARBA" id="ARBA00022842"/>
    </source>
</evidence>
<dbReference type="Gene3D" id="3.40.50.1010">
    <property type="entry name" value="5'-nuclease"/>
    <property type="match status" value="1"/>
</dbReference>
<evidence type="ECO:0000256" key="4">
    <source>
        <dbReference type="ARBA" id="ARBA00022801"/>
    </source>
</evidence>
<dbReference type="InterPro" id="IPR050556">
    <property type="entry name" value="Type_II_TA_system_RNase"/>
</dbReference>
<dbReference type="AlphaFoldDB" id="E6QQZ8"/>
<dbReference type="InterPro" id="IPR002716">
    <property type="entry name" value="PIN_dom"/>
</dbReference>
<proteinExistence type="inferred from homology"/>